<dbReference type="Gene3D" id="3.40.1190.10">
    <property type="entry name" value="Mur-like, catalytic domain"/>
    <property type="match status" value="1"/>
</dbReference>
<comment type="subcellular location">
    <subcellularLocation>
        <location evidence="1 7 8">Cytoplasm</location>
    </subcellularLocation>
</comment>
<dbReference type="InterPro" id="IPR036615">
    <property type="entry name" value="Mur_ligase_C_dom_sf"/>
</dbReference>
<dbReference type="InterPro" id="IPR036565">
    <property type="entry name" value="Mur-like_cat_sf"/>
</dbReference>
<evidence type="ECO:0000259" key="11">
    <source>
        <dbReference type="Pfam" id="PF08245"/>
    </source>
</evidence>
<evidence type="ECO:0000256" key="5">
    <source>
        <dbReference type="ARBA" id="ARBA00022741"/>
    </source>
</evidence>
<comment type="pathway">
    <text evidence="2 7 8">Cell wall biogenesis; peptidoglycan biosynthesis.</text>
</comment>
<comment type="similarity">
    <text evidence="7">Belongs to the MurCDEF family.</text>
</comment>
<reference evidence="12" key="1">
    <citation type="journal article" date="2020" name="mSystems">
        <title>Genome- and Community-Level Interaction Insights into Carbon Utilization and Element Cycling Functions of Hydrothermarchaeota in Hydrothermal Sediment.</title>
        <authorList>
            <person name="Zhou Z."/>
            <person name="Liu Y."/>
            <person name="Xu W."/>
            <person name="Pan J."/>
            <person name="Luo Z.H."/>
            <person name="Li M."/>
        </authorList>
    </citation>
    <scope>NUCLEOTIDE SEQUENCE [LARGE SCALE GENOMIC DNA]</scope>
    <source>
        <strain evidence="12">HyVt-94</strain>
    </source>
</reference>
<dbReference type="GO" id="GO:0008764">
    <property type="term" value="F:UDP-N-acetylmuramoylalanine-D-glutamate ligase activity"/>
    <property type="evidence" value="ECO:0007669"/>
    <property type="project" value="UniProtKB-UniRule"/>
</dbReference>
<keyword evidence="9" id="KW-0812">Transmembrane</keyword>
<evidence type="ECO:0000256" key="7">
    <source>
        <dbReference type="HAMAP-Rule" id="MF_00639"/>
    </source>
</evidence>
<evidence type="ECO:0000256" key="8">
    <source>
        <dbReference type="RuleBase" id="RU003664"/>
    </source>
</evidence>
<evidence type="ECO:0000259" key="10">
    <source>
        <dbReference type="Pfam" id="PF02875"/>
    </source>
</evidence>
<dbReference type="Proteomes" id="UP000886014">
    <property type="component" value="Unassembled WGS sequence"/>
</dbReference>
<keyword evidence="9" id="KW-1133">Transmembrane helix</keyword>
<dbReference type="AlphaFoldDB" id="A0A7C5M302"/>
<comment type="caution">
    <text evidence="12">The sequence shown here is derived from an EMBL/GenBank/DDBJ whole genome shotgun (WGS) entry which is preliminary data.</text>
</comment>
<feature type="transmembrane region" description="Helical" evidence="9">
    <location>
        <begin position="272"/>
        <end position="291"/>
    </location>
</feature>
<dbReference type="EMBL" id="DRTV01000097">
    <property type="protein sequence ID" value="HHF58034.1"/>
    <property type="molecule type" value="Genomic_DNA"/>
</dbReference>
<keyword evidence="7 8" id="KW-0131">Cell cycle</keyword>
<gene>
    <name evidence="7 12" type="primary">murD</name>
    <name evidence="12" type="ORF">ENL41_01255</name>
</gene>
<dbReference type="SUPFAM" id="SSF53244">
    <property type="entry name" value="MurD-like peptide ligases, peptide-binding domain"/>
    <property type="match status" value="1"/>
</dbReference>
<dbReference type="UniPathway" id="UPA00219"/>
<keyword evidence="7 8" id="KW-0961">Cell wall biogenesis/degradation</keyword>
<evidence type="ECO:0000313" key="12">
    <source>
        <dbReference type="EMBL" id="HHF58034.1"/>
    </source>
</evidence>
<keyword evidence="4 7" id="KW-0436">Ligase</keyword>
<dbReference type="SUPFAM" id="SSF53623">
    <property type="entry name" value="MurD-like peptide ligases, catalytic domain"/>
    <property type="match status" value="1"/>
</dbReference>
<keyword evidence="3 7" id="KW-0963">Cytoplasm</keyword>
<keyword evidence="9" id="KW-0472">Membrane</keyword>
<evidence type="ECO:0000256" key="9">
    <source>
        <dbReference type="SAM" id="Phobius"/>
    </source>
</evidence>
<protein>
    <recommendedName>
        <fullName evidence="7 8">UDP-N-acetylmuramoylalanine--D-glutamate ligase</fullName>
        <ecNumber evidence="7 8">6.3.2.9</ecNumber>
    </recommendedName>
    <alternativeName>
        <fullName evidence="7">D-glutamic acid-adding enzyme</fullName>
    </alternativeName>
    <alternativeName>
        <fullName evidence="7">UDP-N-acetylmuramoyl-L-alanyl-D-glutamate synthetase</fullName>
    </alternativeName>
</protein>
<keyword evidence="7 8" id="KW-0133">Cell shape</keyword>
<dbReference type="PANTHER" id="PTHR43692">
    <property type="entry name" value="UDP-N-ACETYLMURAMOYLALANINE--D-GLUTAMATE LIGASE"/>
    <property type="match status" value="1"/>
</dbReference>
<dbReference type="Pfam" id="PF02875">
    <property type="entry name" value="Mur_ligase_C"/>
    <property type="match status" value="1"/>
</dbReference>
<organism evidence="12">
    <name type="scientific">candidate division WOR-3 bacterium</name>
    <dbReference type="NCBI Taxonomy" id="2052148"/>
    <lineage>
        <taxon>Bacteria</taxon>
        <taxon>Bacteria division WOR-3</taxon>
    </lineage>
</organism>
<dbReference type="Gene3D" id="3.90.190.20">
    <property type="entry name" value="Mur ligase, C-terminal domain"/>
    <property type="match status" value="1"/>
</dbReference>
<dbReference type="GO" id="GO:0051301">
    <property type="term" value="P:cell division"/>
    <property type="evidence" value="ECO:0007669"/>
    <property type="project" value="UniProtKB-KW"/>
</dbReference>
<comment type="catalytic activity">
    <reaction evidence="7 8">
        <text>UDP-N-acetyl-alpha-D-muramoyl-L-alanine + D-glutamate + ATP = UDP-N-acetyl-alpha-D-muramoyl-L-alanyl-D-glutamate + ADP + phosphate + H(+)</text>
        <dbReference type="Rhea" id="RHEA:16429"/>
        <dbReference type="ChEBI" id="CHEBI:15378"/>
        <dbReference type="ChEBI" id="CHEBI:29986"/>
        <dbReference type="ChEBI" id="CHEBI:30616"/>
        <dbReference type="ChEBI" id="CHEBI:43474"/>
        <dbReference type="ChEBI" id="CHEBI:83898"/>
        <dbReference type="ChEBI" id="CHEBI:83900"/>
        <dbReference type="ChEBI" id="CHEBI:456216"/>
        <dbReference type="EC" id="6.3.2.9"/>
    </reaction>
</comment>
<dbReference type="GO" id="GO:0071555">
    <property type="term" value="P:cell wall organization"/>
    <property type="evidence" value="ECO:0007669"/>
    <property type="project" value="UniProtKB-KW"/>
</dbReference>
<dbReference type="GO" id="GO:0008360">
    <property type="term" value="P:regulation of cell shape"/>
    <property type="evidence" value="ECO:0007669"/>
    <property type="project" value="UniProtKB-KW"/>
</dbReference>
<evidence type="ECO:0000256" key="2">
    <source>
        <dbReference type="ARBA" id="ARBA00004752"/>
    </source>
</evidence>
<dbReference type="InterPro" id="IPR004101">
    <property type="entry name" value="Mur_ligase_C"/>
</dbReference>
<dbReference type="Gene3D" id="3.40.50.720">
    <property type="entry name" value="NAD(P)-binding Rossmann-like Domain"/>
    <property type="match status" value="1"/>
</dbReference>
<evidence type="ECO:0000256" key="3">
    <source>
        <dbReference type="ARBA" id="ARBA00022490"/>
    </source>
</evidence>
<feature type="domain" description="Mur ligase C-terminal" evidence="10">
    <location>
        <begin position="308"/>
        <end position="418"/>
    </location>
</feature>
<evidence type="ECO:0000256" key="1">
    <source>
        <dbReference type="ARBA" id="ARBA00004496"/>
    </source>
</evidence>
<name>A0A7C5M302_UNCW3</name>
<keyword evidence="7 8" id="KW-0573">Peptidoglycan synthesis</keyword>
<dbReference type="GO" id="GO:0005524">
    <property type="term" value="F:ATP binding"/>
    <property type="evidence" value="ECO:0007669"/>
    <property type="project" value="UniProtKB-UniRule"/>
</dbReference>
<keyword evidence="7 8" id="KW-0132">Cell division</keyword>
<dbReference type="InterPro" id="IPR005762">
    <property type="entry name" value="MurD"/>
</dbReference>
<proteinExistence type="inferred from homology"/>
<dbReference type="Pfam" id="PF21377">
    <property type="entry name" value="MurD_N"/>
    <property type="match status" value="1"/>
</dbReference>
<evidence type="ECO:0000256" key="4">
    <source>
        <dbReference type="ARBA" id="ARBA00022598"/>
    </source>
</evidence>
<accession>A0A7C5M302</accession>
<dbReference type="InterPro" id="IPR013221">
    <property type="entry name" value="Mur_ligase_cen"/>
</dbReference>
<feature type="domain" description="Mur ligase central" evidence="11">
    <location>
        <begin position="115"/>
        <end position="285"/>
    </location>
</feature>
<dbReference type="NCBIfam" id="TIGR01087">
    <property type="entry name" value="murD"/>
    <property type="match status" value="1"/>
</dbReference>
<dbReference type="Pfam" id="PF08245">
    <property type="entry name" value="Mur_ligase_M"/>
    <property type="match status" value="1"/>
</dbReference>
<feature type="binding site" evidence="7">
    <location>
        <begin position="117"/>
        <end position="123"/>
    </location>
    <ligand>
        <name>ATP</name>
        <dbReference type="ChEBI" id="CHEBI:30616"/>
    </ligand>
</feature>
<sequence>MKRFKGSFNSKRISVIGCGTSGFHAALALRQEGARVFVSDKGEINTIYKAELQKFEIEFEENGHTDKIFQADLLVLSPGVKLDSPIIKRAETLKIPYVGELEIGYRLTEGYYIAITGTNGKSTVTSLIYEILKNGSVFKAGNIGEPLSKYRGTKGTFVLEVSSFQLKTIDAFRPDIAAILNVDIDHLDWHESKEDYIRAKSMIFKHQKKENILILNHDDEIVRNMHMKARAQIFYFSLLHPVKGAYLHNGQLILDVGKKINLLKISEMKLKGLHNVANVLAAALIAYLYGIEIDKMRQRIKEFKGLPHRVEFVLEKNGVKFYDDSKGTNPHSVKWALKGFTEPVVLIMGGEDKDLEFHSLRDEVKEHCKLVVAIGKAKEKIIKTFRDIVRVIPASDMEEAVRISYKEAKKGETVLLSPGCASFDMFKNYKERGDVYQYWVRKIAEEN</sequence>
<dbReference type="GO" id="GO:0005737">
    <property type="term" value="C:cytoplasm"/>
    <property type="evidence" value="ECO:0007669"/>
    <property type="project" value="UniProtKB-SubCell"/>
</dbReference>
<dbReference type="EC" id="6.3.2.9" evidence="7 8"/>
<dbReference type="GO" id="GO:0009252">
    <property type="term" value="P:peptidoglycan biosynthetic process"/>
    <property type="evidence" value="ECO:0007669"/>
    <property type="project" value="UniProtKB-UniRule"/>
</dbReference>
<comment type="function">
    <text evidence="7 8">Cell wall formation. Catalyzes the addition of glutamate to the nucleotide precursor UDP-N-acetylmuramoyl-L-alanine (UMA).</text>
</comment>
<keyword evidence="5 7" id="KW-0547">Nucleotide-binding</keyword>
<dbReference type="SUPFAM" id="SSF51984">
    <property type="entry name" value="MurCD N-terminal domain"/>
    <property type="match status" value="1"/>
</dbReference>
<keyword evidence="6 7" id="KW-0067">ATP-binding</keyword>
<dbReference type="PANTHER" id="PTHR43692:SF1">
    <property type="entry name" value="UDP-N-ACETYLMURAMOYLALANINE--D-GLUTAMATE LIGASE"/>
    <property type="match status" value="1"/>
</dbReference>
<dbReference type="HAMAP" id="MF_00639">
    <property type="entry name" value="MurD"/>
    <property type="match status" value="1"/>
</dbReference>
<evidence type="ECO:0000256" key="6">
    <source>
        <dbReference type="ARBA" id="ARBA00022840"/>
    </source>
</evidence>